<dbReference type="AlphaFoldDB" id="A0A9W8MX27"/>
<dbReference type="Pfam" id="PF20151">
    <property type="entry name" value="DUF6533"/>
    <property type="match status" value="1"/>
</dbReference>
<comment type="caution">
    <text evidence="2">The sequence shown here is derived from an EMBL/GenBank/DDBJ whole genome shotgun (WGS) entry which is preliminary data.</text>
</comment>
<keyword evidence="3" id="KW-1185">Reference proteome</keyword>
<feature type="domain" description="DUF6533" evidence="1">
    <location>
        <begin position="27"/>
        <end position="70"/>
    </location>
</feature>
<dbReference type="InterPro" id="IPR045340">
    <property type="entry name" value="DUF6533"/>
</dbReference>
<gene>
    <name evidence="2" type="ORF">NLJ89_g3799</name>
</gene>
<evidence type="ECO:0000259" key="1">
    <source>
        <dbReference type="Pfam" id="PF20151"/>
    </source>
</evidence>
<reference evidence="2" key="1">
    <citation type="submission" date="2022-07" db="EMBL/GenBank/DDBJ databases">
        <title>Genome Sequence of Agrocybe chaxingu.</title>
        <authorList>
            <person name="Buettner E."/>
        </authorList>
    </citation>
    <scope>NUCLEOTIDE SEQUENCE</scope>
    <source>
        <strain evidence="2">MP-N11</strain>
    </source>
</reference>
<dbReference type="EMBL" id="JANKHO010000292">
    <property type="protein sequence ID" value="KAJ3511958.1"/>
    <property type="molecule type" value="Genomic_DNA"/>
</dbReference>
<accession>A0A9W8MX27</accession>
<proteinExistence type="predicted"/>
<evidence type="ECO:0000313" key="2">
    <source>
        <dbReference type="EMBL" id="KAJ3511958.1"/>
    </source>
</evidence>
<dbReference type="OrthoDB" id="3057629at2759"/>
<evidence type="ECO:0000313" key="3">
    <source>
        <dbReference type="Proteomes" id="UP001148786"/>
    </source>
</evidence>
<protein>
    <recommendedName>
        <fullName evidence="1">DUF6533 domain-containing protein</fullName>
    </recommendedName>
</protein>
<sequence length="97" mass="10927">MSLIPDNDASAFHNLLTGFQRSEDAGYMNAAALAILLYDICTTIVDEVEFIWSERWTITKVLYLIARYYPSIFIAVTLRGQHSACPFTSPAFIVAQF</sequence>
<name>A0A9W8MX27_9AGAR</name>
<dbReference type="Proteomes" id="UP001148786">
    <property type="component" value="Unassembled WGS sequence"/>
</dbReference>
<organism evidence="2 3">
    <name type="scientific">Agrocybe chaxingu</name>
    <dbReference type="NCBI Taxonomy" id="84603"/>
    <lineage>
        <taxon>Eukaryota</taxon>
        <taxon>Fungi</taxon>
        <taxon>Dikarya</taxon>
        <taxon>Basidiomycota</taxon>
        <taxon>Agaricomycotina</taxon>
        <taxon>Agaricomycetes</taxon>
        <taxon>Agaricomycetidae</taxon>
        <taxon>Agaricales</taxon>
        <taxon>Agaricineae</taxon>
        <taxon>Strophariaceae</taxon>
        <taxon>Agrocybe</taxon>
    </lineage>
</organism>